<protein>
    <submittedName>
        <fullName evidence="1">Uncharacterized protein</fullName>
    </submittedName>
</protein>
<organism evidence="1">
    <name type="scientific">Paenibacillus sp. SYP-B3998</name>
    <dbReference type="NCBI Taxonomy" id="2678564"/>
    <lineage>
        <taxon>Bacteria</taxon>
        <taxon>Bacillati</taxon>
        <taxon>Bacillota</taxon>
        <taxon>Bacilli</taxon>
        <taxon>Bacillales</taxon>
        <taxon>Paenibacillaceae</taxon>
        <taxon>Paenibacillus</taxon>
    </lineage>
</organism>
<accession>A0A6G4A887</accession>
<sequence>MITYQHPIAQTWINDHLDLYNYALQLGDTQWQKQILHTLSQFEHHLTRQFEFQLWQRFDAINQNMLKLFQQIKDKKQNGAEEQQLREKVWQLKLQRLEIVKMIKANQV</sequence>
<name>A0A6G4A887_9BACL</name>
<dbReference type="RefSeq" id="WP_163954044.1">
    <property type="nucleotide sequence ID" value="NZ_JAAIKC010000025.1"/>
</dbReference>
<reference evidence="1" key="1">
    <citation type="submission" date="2020-02" db="EMBL/GenBank/DDBJ databases">
        <authorList>
            <person name="Shen X.-R."/>
            <person name="Zhang Y.-X."/>
        </authorList>
    </citation>
    <scope>NUCLEOTIDE SEQUENCE</scope>
    <source>
        <strain evidence="1">SYP-B3998</strain>
    </source>
</reference>
<evidence type="ECO:0000313" key="1">
    <source>
        <dbReference type="EMBL" id="NEW09837.1"/>
    </source>
</evidence>
<comment type="caution">
    <text evidence="1">The sequence shown here is derived from an EMBL/GenBank/DDBJ whole genome shotgun (WGS) entry which is preliminary data.</text>
</comment>
<dbReference type="EMBL" id="JAAIKC010000025">
    <property type="protein sequence ID" value="NEW09837.1"/>
    <property type="molecule type" value="Genomic_DNA"/>
</dbReference>
<dbReference type="AlphaFoldDB" id="A0A6G4A887"/>
<gene>
    <name evidence="1" type="ORF">GK047_28360</name>
</gene>
<proteinExistence type="predicted"/>